<keyword evidence="3" id="KW-0723">Serine/threonine-protein kinase</keyword>
<feature type="compositionally biased region" description="Polar residues" evidence="12">
    <location>
        <begin position="1"/>
        <end position="22"/>
    </location>
</feature>
<feature type="compositionally biased region" description="Polar residues" evidence="12">
    <location>
        <begin position="1054"/>
        <end position="1063"/>
    </location>
</feature>
<organism evidence="15 16">
    <name type="scientific">Pangasianodon hypophthalmus</name>
    <name type="common">Striped catfish</name>
    <name type="synonym">Helicophagus hypophthalmus</name>
    <dbReference type="NCBI Taxonomy" id="310915"/>
    <lineage>
        <taxon>Eukaryota</taxon>
        <taxon>Metazoa</taxon>
        <taxon>Chordata</taxon>
        <taxon>Craniata</taxon>
        <taxon>Vertebrata</taxon>
        <taxon>Euteleostomi</taxon>
        <taxon>Actinopterygii</taxon>
        <taxon>Neopterygii</taxon>
        <taxon>Teleostei</taxon>
        <taxon>Ostariophysi</taxon>
        <taxon>Siluriformes</taxon>
        <taxon>Pangasiidae</taxon>
        <taxon>Pangasianodon</taxon>
    </lineage>
</organism>
<feature type="region of interest" description="Disordered" evidence="12">
    <location>
        <begin position="1768"/>
        <end position="1841"/>
    </location>
</feature>
<keyword evidence="6" id="KW-0418">Kinase</keyword>
<evidence type="ECO:0000256" key="11">
    <source>
        <dbReference type="SAM" id="Coils"/>
    </source>
</evidence>
<feature type="domain" description="Ig-like" evidence="13">
    <location>
        <begin position="60"/>
        <end position="156"/>
    </location>
</feature>
<dbReference type="SMART" id="SM00408">
    <property type="entry name" value="IGc2"/>
    <property type="match status" value="2"/>
</dbReference>
<dbReference type="SMART" id="SM00409">
    <property type="entry name" value="IG"/>
    <property type="match status" value="2"/>
</dbReference>
<dbReference type="SUPFAM" id="SSF56112">
    <property type="entry name" value="Protein kinase-like (PK-like)"/>
    <property type="match status" value="1"/>
</dbReference>
<dbReference type="Pfam" id="PF07679">
    <property type="entry name" value="I-set"/>
    <property type="match status" value="2"/>
</dbReference>
<dbReference type="EC" id="2.7.11.1" evidence="2"/>
<dbReference type="GO" id="GO:0005634">
    <property type="term" value="C:nucleus"/>
    <property type="evidence" value="ECO:0007669"/>
    <property type="project" value="TreeGrafter"/>
</dbReference>
<comment type="caution">
    <text evidence="15">The sequence shown here is derived from an EMBL/GenBank/DDBJ whole genome shotgun (WGS) entry which is preliminary data.</text>
</comment>
<feature type="region of interest" description="Disordered" evidence="12">
    <location>
        <begin position="982"/>
        <end position="1001"/>
    </location>
</feature>
<feature type="region of interest" description="Disordered" evidence="12">
    <location>
        <begin position="1041"/>
        <end position="1063"/>
    </location>
</feature>
<feature type="compositionally biased region" description="Basic and acidic residues" evidence="12">
    <location>
        <begin position="1325"/>
        <end position="1340"/>
    </location>
</feature>
<evidence type="ECO:0000256" key="6">
    <source>
        <dbReference type="ARBA" id="ARBA00022777"/>
    </source>
</evidence>
<evidence type="ECO:0000313" key="16">
    <source>
        <dbReference type="Proteomes" id="UP000327468"/>
    </source>
</evidence>
<dbReference type="Gene3D" id="3.20.200.10">
    <property type="entry name" value="MHCK/EF2 kinase"/>
    <property type="match status" value="1"/>
</dbReference>
<dbReference type="Proteomes" id="UP000327468">
    <property type="component" value="Chromosome 6"/>
</dbReference>
<dbReference type="PROSITE" id="PS51158">
    <property type="entry name" value="ALPHA_KINASE"/>
    <property type="match status" value="1"/>
</dbReference>
<feature type="region of interest" description="Disordered" evidence="12">
    <location>
        <begin position="1208"/>
        <end position="1344"/>
    </location>
</feature>
<dbReference type="InterPro" id="IPR011009">
    <property type="entry name" value="Kinase-like_dom_sf"/>
</dbReference>
<proteinExistence type="inferred from homology"/>
<evidence type="ECO:0000256" key="12">
    <source>
        <dbReference type="SAM" id="MobiDB-lite"/>
    </source>
</evidence>
<dbReference type="PROSITE" id="PS50835">
    <property type="entry name" value="IG_LIKE"/>
    <property type="match status" value="2"/>
</dbReference>
<keyword evidence="7" id="KW-1015">Disulfide bond</keyword>
<comment type="similarity">
    <text evidence="1">Belongs to the protein kinase superfamily. Alpha-type protein kinase family. ALPK subfamily.</text>
</comment>
<keyword evidence="16" id="KW-1185">Reference proteome</keyword>
<feature type="coiled-coil region" evidence="11">
    <location>
        <begin position="393"/>
        <end position="420"/>
    </location>
</feature>
<feature type="compositionally biased region" description="Basic and acidic residues" evidence="12">
    <location>
        <begin position="248"/>
        <end position="258"/>
    </location>
</feature>
<dbReference type="InterPro" id="IPR013098">
    <property type="entry name" value="Ig_I-set"/>
</dbReference>
<dbReference type="InterPro" id="IPR007110">
    <property type="entry name" value="Ig-like_dom"/>
</dbReference>
<feature type="compositionally biased region" description="Polar residues" evidence="12">
    <location>
        <begin position="1787"/>
        <end position="1811"/>
    </location>
</feature>
<feature type="compositionally biased region" description="Basic and acidic residues" evidence="12">
    <location>
        <begin position="1208"/>
        <end position="1225"/>
    </location>
</feature>
<dbReference type="GO" id="GO:0004674">
    <property type="term" value="F:protein serine/threonine kinase activity"/>
    <property type="evidence" value="ECO:0007669"/>
    <property type="project" value="UniProtKB-KW"/>
</dbReference>
<feature type="region of interest" description="Disordered" evidence="12">
    <location>
        <begin position="247"/>
        <end position="270"/>
    </location>
</feature>
<feature type="compositionally biased region" description="Polar residues" evidence="12">
    <location>
        <begin position="1282"/>
        <end position="1291"/>
    </location>
</feature>
<feature type="compositionally biased region" description="Polar residues" evidence="12">
    <location>
        <begin position="348"/>
        <end position="363"/>
    </location>
</feature>
<feature type="compositionally biased region" description="Basic and acidic residues" evidence="12">
    <location>
        <begin position="1041"/>
        <end position="1053"/>
    </location>
</feature>
<feature type="compositionally biased region" description="Basic and acidic residues" evidence="12">
    <location>
        <begin position="364"/>
        <end position="382"/>
    </location>
</feature>
<keyword evidence="11" id="KW-0175">Coiled coil</keyword>
<dbReference type="InterPro" id="IPR003598">
    <property type="entry name" value="Ig_sub2"/>
</dbReference>
<dbReference type="GO" id="GO:0055013">
    <property type="term" value="P:cardiac muscle cell development"/>
    <property type="evidence" value="ECO:0007669"/>
    <property type="project" value="TreeGrafter"/>
</dbReference>
<feature type="domain" description="Alpha-type protein kinase" evidence="14">
    <location>
        <begin position="1529"/>
        <end position="1760"/>
    </location>
</feature>
<evidence type="ECO:0000256" key="3">
    <source>
        <dbReference type="ARBA" id="ARBA00022527"/>
    </source>
</evidence>
<feature type="region of interest" description="Disordered" evidence="12">
    <location>
        <begin position="1"/>
        <end position="24"/>
    </location>
</feature>
<evidence type="ECO:0000256" key="9">
    <source>
        <dbReference type="ARBA" id="ARBA00047899"/>
    </source>
</evidence>
<dbReference type="InterPro" id="IPR003599">
    <property type="entry name" value="Ig_sub"/>
</dbReference>
<dbReference type="PANTHER" id="PTHR47091:SF1">
    <property type="entry name" value="ALPHA-PROTEIN KINASE 3"/>
    <property type="match status" value="1"/>
</dbReference>
<evidence type="ECO:0000256" key="2">
    <source>
        <dbReference type="ARBA" id="ARBA00012513"/>
    </source>
</evidence>
<evidence type="ECO:0000256" key="10">
    <source>
        <dbReference type="ARBA" id="ARBA00048679"/>
    </source>
</evidence>
<dbReference type="Pfam" id="PF02816">
    <property type="entry name" value="Alpha_kinase"/>
    <property type="match status" value="1"/>
</dbReference>
<dbReference type="GO" id="GO:0005524">
    <property type="term" value="F:ATP binding"/>
    <property type="evidence" value="ECO:0007669"/>
    <property type="project" value="InterPro"/>
</dbReference>
<feature type="compositionally biased region" description="Polar residues" evidence="12">
    <location>
        <begin position="1253"/>
        <end position="1265"/>
    </location>
</feature>
<keyword evidence="4" id="KW-0808">Transferase</keyword>
<feature type="domain" description="Ig-like" evidence="13">
    <location>
        <begin position="1407"/>
        <end position="1501"/>
    </location>
</feature>
<evidence type="ECO:0000259" key="14">
    <source>
        <dbReference type="PROSITE" id="PS51158"/>
    </source>
</evidence>
<feature type="region of interest" description="Disordered" evidence="12">
    <location>
        <begin position="1380"/>
        <end position="1410"/>
    </location>
</feature>
<protein>
    <recommendedName>
        <fullName evidence="2">non-specific serine/threonine protein kinase</fullName>
        <ecNumber evidence="2">2.7.11.1</ecNumber>
    </recommendedName>
</protein>
<evidence type="ECO:0000256" key="4">
    <source>
        <dbReference type="ARBA" id="ARBA00022679"/>
    </source>
</evidence>
<evidence type="ECO:0000313" key="15">
    <source>
        <dbReference type="EMBL" id="KAB5574977.1"/>
    </source>
</evidence>
<dbReference type="Gene3D" id="2.60.40.10">
    <property type="entry name" value="Immunoglobulins"/>
    <property type="match status" value="2"/>
</dbReference>
<gene>
    <name evidence="15" type="ORF">PHYPO_G00215310</name>
</gene>
<keyword evidence="5" id="KW-0677">Repeat</keyword>
<dbReference type="CDD" id="cd16973">
    <property type="entry name" value="Alpha_kinase_ALPK3"/>
    <property type="match status" value="1"/>
</dbReference>
<comment type="catalytic activity">
    <reaction evidence="9">
        <text>L-threonyl-[protein] + ATP = O-phospho-L-threonyl-[protein] + ADP + H(+)</text>
        <dbReference type="Rhea" id="RHEA:46608"/>
        <dbReference type="Rhea" id="RHEA-COMP:11060"/>
        <dbReference type="Rhea" id="RHEA-COMP:11605"/>
        <dbReference type="ChEBI" id="CHEBI:15378"/>
        <dbReference type="ChEBI" id="CHEBI:30013"/>
        <dbReference type="ChEBI" id="CHEBI:30616"/>
        <dbReference type="ChEBI" id="CHEBI:61977"/>
        <dbReference type="ChEBI" id="CHEBI:456216"/>
        <dbReference type="EC" id="2.7.11.1"/>
    </reaction>
</comment>
<evidence type="ECO:0000256" key="5">
    <source>
        <dbReference type="ARBA" id="ARBA00022737"/>
    </source>
</evidence>
<name>A0A5N5P6R1_PANHP</name>
<sequence length="1841" mass="206517">MTSRRPMTHSYSGNGRYGSQNGDDVLSPRLDSRNYLSSVRPENRSTFCTVMSQLTEETQPCFETTIKSKAVSEACNVKFTCVVTGYPVPELTWYKDDMELDRYCGLPKYEIFRNGKIHTLHIYNCTVDDAAIYQASARNSKGIVSCSGVLEVGTMSEYKIHQRFFAKLKQKAELKRRELEHSYCQEKENILQEHLSSSQNTVRRTDGLVHNSSSVQFGEYNDAKEGEITEDQPEALNEEMNRLSVKVHRSDRSQENDSQHMSSNVGQNNGNQQLIYGSEKGEIGDTTPSTKEKVTRTNISISNGFDETFTTQSNQGTGEGKDTHEGMSLAKILVESLQLKFGEEHQKTTLQSHEITSTKASTIQEREREKEVDTEEEKMKAEGRHQEWESCWEGEHERSLEKEQENIRQLEHEHRTATASEAKTPVYKEPEYQQKSALSSMFHSLKDIFFGKSKKSPEITDSSKKVSDINVKKEILAVNTEAHSHLPQTQPQRYDTTSDVCGTMPDQLVPVAIDQQNQTGTLYVNTHFFQETPSLHIKTEMESLNLDNHIHGFTTNYIKDISQASKILYESVEEEKEAGPEALQKNTLLTIHEASDDHTEPNNDDHMVQVSHENAGQECTAVTDQRIQDGGEIKAVKEQDDTADFRVMSKASMPQPNRTDLESCKSSPEAQISMPVSPATLLVPKKCVHNDGIRVDERIAESNLNKESEDKMDVAIAESTDFTKLSGTDTVDITERLILHTYEKGQQCNAISQEKSTPVLDMCHGESYIMESNIIQNSVLVLNSFMEDVQGFAAGSVIHDTSKVETVSSAGNKDNNIETKKVDRIEKMKEKQDESTEKKMGNESEQIGDSKGESTNFISEQGTGISKYKKQPELEGLEAHLSLKVGETTKIYTKLQPERHTVESRDQSVVSPIIILPDTRETVIKNVAKMRAMPFTPEIKVTVPEKVKHEEPFTVPRIDVLLSEPERVIHPLVHDVALMHRDNEPSSEEPMGVASRTPKQNTRDDRVVIIAEPVDVTPPQHKKNVEWVPLDQRTEEVKTENLEVQMGDREEPSRVSSGWSRGNDSNSIPIISIVACADEMTPFQEQEKEYGKPVFHNTVQPDSADLKMKAYSSSFFTTTHVESSIENSIKKETVPESLTVILGEVGGQFDSGASPTNQVVEKATLQKEGTERRNLVETQLSSDVSSALSPKAFQNTTVCDTEVCPDKESKVEPDADRFQREKPAMEKLGLTTPVGPTLPPLSPASLRRLMAKNNPNLESQGSTVTILGDGSEKKGEDSGGSTPTSTLSCESSPKMKRRDSLTLIPSATPEELASGARRKIYLAKTKSEDESSDTQCKRDSPYMSPSQARRAAFLQLQSGQQAQHMEKRSPLLSRRKTMVEVHKSKEEPSEETNMSNIERKPAEKEKPDPYKAPQVIRKIRGEPFSDALGHLKLWCQFFNVLSDSTIKWLKDDVQIAEIKRSAGDESQVALAIVQASNRDCGVYGCTIKNEYGTDTTDYLLSSDILAEFFLRDDSEVGEEIEMTPLLFTKGLVDPGYWGNKFFGRIMTEELQIGEGCAHKYSRAKVIYGLDPIFESGSTCIVKVRNHIVFGTKEENCLAEINLEITKQECKIHNTVREYCKIFAAEARVIEKFGFALEVIPLYLIYRPANTIPYATMEADLKREYLKYCTLDNTGRLITRTTSEVEQKCCTFQHWIYQWTNGNLLVTQLEGVDTKITNVKIATKSKGYQSLTDEGSPKILEQFVIQHQCNYYCGLLGLRTLMTIDSSQQSKIKTSRSPMLARRVGLADSSSPQLLKKGSSSPQTAKNVNSSPKVARKTDEDGENNSATKHKTMEVPKSVRMR</sequence>
<comment type="catalytic activity">
    <reaction evidence="10">
        <text>L-seryl-[protein] + ATP = O-phospho-L-seryl-[protein] + ADP + H(+)</text>
        <dbReference type="Rhea" id="RHEA:17989"/>
        <dbReference type="Rhea" id="RHEA-COMP:9863"/>
        <dbReference type="Rhea" id="RHEA-COMP:11604"/>
        <dbReference type="ChEBI" id="CHEBI:15378"/>
        <dbReference type="ChEBI" id="CHEBI:29999"/>
        <dbReference type="ChEBI" id="CHEBI:30616"/>
        <dbReference type="ChEBI" id="CHEBI:83421"/>
        <dbReference type="ChEBI" id="CHEBI:456216"/>
        <dbReference type="EC" id="2.7.11.1"/>
    </reaction>
</comment>
<dbReference type="SUPFAM" id="SSF48726">
    <property type="entry name" value="Immunoglobulin"/>
    <property type="match status" value="2"/>
</dbReference>
<feature type="compositionally biased region" description="Basic and acidic residues" evidence="12">
    <location>
        <begin position="1397"/>
        <end position="1409"/>
    </location>
</feature>
<evidence type="ECO:0000259" key="13">
    <source>
        <dbReference type="PROSITE" id="PS50835"/>
    </source>
</evidence>
<feature type="compositionally biased region" description="Basic and acidic residues" evidence="12">
    <location>
        <begin position="827"/>
        <end position="852"/>
    </location>
</feature>
<evidence type="ECO:0000256" key="1">
    <source>
        <dbReference type="ARBA" id="ARBA00008651"/>
    </source>
</evidence>
<keyword evidence="8" id="KW-0393">Immunoglobulin domain</keyword>
<dbReference type="InterPro" id="IPR036179">
    <property type="entry name" value="Ig-like_dom_sf"/>
</dbReference>
<evidence type="ECO:0000256" key="7">
    <source>
        <dbReference type="ARBA" id="ARBA00023157"/>
    </source>
</evidence>
<dbReference type="PANTHER" id="PTHR47091">
    <property type="entry name" value="ALPHA-PROTEIN KINASE 2-RELATED"/>
    <property type="match status" value="1"/>
</dbReference>
<dbReference type="InterPro" id="IPR013783">
    <property type="entry name" value="Ig-like_fold"/>
</dbReference>
<dbReference type="EMBL" id="VFJC01000007">
    <property type="protein sequence ID" value="KAB5574977.1"/>
    <property type="molecule type" value="Genomic_DNA"/>
</dbReference>
<dbReference type="SMART" id="SM00811">
    <property type="entry name" value="Alpha_kinase"/>
    <property type="match status" value="1"/>
</dbReference>
<accession>A0A5N5P6R1</accession>
<evidence type="ECO:0000256" key="8">
    <source>
        <dbReference type="ARBA" id="ARBA00023319"/>
    </source>
</evidence>
<feature type="region of interest" description="Disordered" evidence="12">
    <location>
        <begin position="827"/>
        <end position="858"/>
    </location>
</feature>
<dbReference type="FunFam" id="2.60.40.10:FF:000069">
    <property type="entry name" value="Alpha-protein kinase 3"/>
    <property type="match status" value="1"/>
</dbReference>
<reference evidence="15 16" key="1">
    <citation type="submission" date="2019-06" db="EMBL/GenBank/DDBJ databases">
        <title>A chromosome-scale genome assembly of the striped catfish, Pangasianodon hypophthalmus.</title>
        <authorList>
            <person name="Wen M."/>
            <person name="Zahm M."/>
            <person name="Roques C."/>
            <person name="Cabau C."/>
            <person name="Klopp C."/>
            <person name="Donnadieu C."/>
            <person name="Jouanno E."/>
            <person name="Avarre J.-C."/>
            <person name="Campet M."/>
            <person name="Ha T.T.T."/>
            <person name="Dugue R."/>
            <person name="Lampietro C."/>
            <person name="Louis A."/>
            <person name="Herpin A."/>
            <person name="Echchiki A."/>
            <person name="Berthelot C."/>
            <person name="Parey E."/>
            <person name="Roest-Crollius H."/>
            <person name="Braasch I."/>
            <person name="Postlethwait J."/>
            <person name="Bobe J."/>
            <person name="Montfort J."/>
            <person name="Bouchez O."/>
            <person name="Begum T."/>
            <person name="Schartl M."/>
            <person name="Guiguen Y."/>
        </authorList>
    </citation>
    <scope>NUCLEOTIDE SEQUENCE [LARGE SCALE GENOMIC DNA]</scope>
    <source>
        <strain evidence="15 16">Indonesia</strain>
        <tissue evidence="15">Blood</tissue>
    </source>
</reference>
<dbReference type="InterPro" id="IPR004166">
    <property type="entry name" value="a-kinase_dom"/>
</dbReference>
<feature type="region of interest" description="Disordered" evidence="12">
    <location>
        <begin position="348"/>
        <end position="382"/>
    </location>
</feature>